<feature type="coiled-coil region" evidence="6">
    <location>
        <begin position="1384"/>
        <end position="1551"/>
    </location>
</feature>
<dbReference type="Gene3D" id="1.10.287.1490">
    <property type="match status" value="1"/>
</dbReference>
<feature type="coiled-coil region" evidence="6">
    <location>
        <begin position="15"/>
        <end position="84"/>
    </location>
</feature>
<feature type="coiled-coil region" evidence="6">
    <location>
        <begin position="1037"/>
        <end position="1290"/>
    </location>
</feature>
<keyword evidence="5" id="KW-0206">Cytoskeleton</keyword>
<dbReference type="PANTHER" id="PTHR44981:SF2">
    <property type="entry name" value="PERICENTRIN-LIKE PROTEIN, ISOFORM F"/>
    <property type="match status" value="1"/>
</dbReference>
<evidence type="ECO:0000256" key="2">
    <source>
        <dbReference type="ARBA" id="ARBA00022490"/>
    </source>
</evidence>
<evidence type="ECO:0000256" key="7">
    <source>
        <dbReference type="SAM" id="MobiDB-lite"/>
    </source>
</evidence>
<sequence>METLTRDMAELIPYAEQLKTENDLLKEKVDELNKKCDEATQEHLEILAQIQSENHKNEHYRQEIRELTSQIEQRTEVETELKNEVLILTNYVTKIKHEYDAQFRNMNQSIMTSATNATEYMPIQIRLPKIGPEGEGDSKTSLGTIHSLGEPLNHEDDEIREGSLPDSEILEMDSKEIEVIRLEDLVKDLQVRLAKYENPELDNSQEIEDNQNELRALETKIEELSREREDQLCAKNDHISEIEDLRASEKDKFKAEMSRLREKITELQDELDKKQVTAPDEIARILEENKFLQSQAEEFADELERTINTEETLSQENIALRNELSRVQKEIDQIKLETPERFERMMTGFGHERKEFDEVHEKIFEENEQLRSALARIYGRVKDAIQLANTEAEVSILEQHPIGDDEMDLEEGLAATEQVIMLLDTIIHEIKQGKEAQAENENSDGNVANLEKPGLKSVFILDTTTPGAKDESFTGYGEAEEPIPISPKKPGSELSEMKRELTGLREENSKLQQELKVLINDRLNDANDEVRRMYEKLQINLHSERNYKDEEIRRLNHIVEEQVCREENNFKVLHEENTELRNRLQFVERECETKAEFITKQTSEQDADREQLEKKVHALEIALEKAKDAHKIEVANSLEESLHNNSFAPQAAHKLEQLETELERERELQNKIQADYNQLCVKLESAEAEAQKRINQNTGIEFEKQQLQSELKLAFDRISELETFIDRLKFGDSSVKSKTMSQNNTTYASSANNSRAFRDESQLNASDDVSALDLSEHKDTLVVDSAEHAKLAADLDAKNLKIAEMQDQILVLQHNLEKEREKQESPRDKPTKTVGSLLEDLSEKDNQIFEKEEELLVLQDEVSKTREENEKLRGELSNMSAKSANLTNENEVSVDESEFRTLKIKCEMQEEIIGKMARNIELLKATQDHDESLCDFSLKDELNMTDGDGNGAQGDGPLVDFDAHVNKTCDSMDPKDEDEKIALLEGTVAELHNELELAESRVAELLRTQTGARAKAGKENNSILLEVRDELEEWLHYRRVNEERESLKQSVEDLRNDLTNLKNERDDLQEALNEVEEEKYRLLEDTGEKHELKQQIKKLNQENQKLEDLTDELRRVEQESHDLQALFQDAQEEIKFLSKTKMENAKLLAEMDEFEQLKDKVEELEQDKRELDFKISQGSDVMSKLKSDKSQLENEVSNFNKKLIENELRQQEQQQTINELLNQIQTNRADVEHNKSHARDQESMFIKQQSSKIEEINDLRELLSNAQADKDDLVDENLLLKQRITALESQVGQFNHEAELSATGEDLMARLQHELDQQDALDMQILGHLTGGNENQERGPQLDGRIQSLLDRIHSEGISILALSEAQALRGDTDIAQHRAESLSRRAEVELEQEKMLNRDLQEALEREQHRLKEAEMTMDSDKRQIELLSSKLAQASQDHGDKCLEVSRCLADIEMLREEIETKSQQLEHSQQVVDTLRKDSEEMRNEFSKFDARALAYDEQSQEYIRRLKAVQEEKTLLTATVNQERDENARLASELRHANLEVENLKSNSSVDQRKLEHCVQRARDAEAAEKKLNGTLHRELVVEQESSIKLRQKIRDLEYALTDSASCTTDEVDGLKVQIHEFKLALESARMDAQKAASERDEQIEDKLMALAKIDGLVKKEQRLQNHIRSLELRLQNASSANSDHSSNDGESDKQNLYQVRCGLEACRQQLGALASRLMVAAVRSDNDEIKASKEEITEAHRNLAFYSRLINSTRSAKRAQDSGLLVERLRDQLTNLKLNSDRLHELQAEVCSDSQSLSEFKLRSDAQRKQIDQLTSDKLTLQNKLDEMRLSAPEQWNNENSASATQLVRKQQKTYERYARAESSRKALVYQKKYLLMTIGGFQNTEQVTLATLSKIGGFKNPGDEKAPLSPKRRFIAAVNAIRAVTRLKFLTRSWVKRITKSRSHSAKDALQNALTNRINFENERGVY</sequence>
<feature type="coiled-coil region" evidence="6">
    <location>
        <begin position="1630"/>
        <end position="1685"/>
    </location>
</feature>
<dbReference type="GO" id="GO:0005813">
    <property type="term" value="C:centrosome"/>
    <property type="evidence" value="ECO:0007669"/>
    <property type="project" value="UniProtKB-SubCell"/>
</dbReference>
<feature type="coiled-coil region" evidence="6">
    <location>
        <begin position="494"/>
        <end position="540"/>
    </location>
</feature>
<evidence type="ECO:0000256" key="3">
    <source>
        <dbReference type="ARBA" id="ARBA00022553"/>
    </source>
</evidence>
<evidence type="ECO:0000313" key="9">
    <source>
        <dbReference type="EMBL" id="CBY07851.1"/>
    </source>
</evidence>
<feature type="domain" description="Pericentrin/AKAP-450 centrosomal targeting" evidence="8">
    <location>
        <begin position="1862"/>
        <end position="1940"/>
    </location>
</feature>
<evidence type="ECO:0000256" key="6">
    <source>
        <dbReference type="SAM" id="Coils"/>
    </source>
</evidence>
<keyword evidence="2" id="KW-0963">Cytoplasm</keyword>
<feature type="coiled-coil region" evidence="6">
    <location>
        <begin position="981"/>
        <end position="1008"/>
    </location>
</feature>
<name>E4X760_OIKDI</name>
<protein>
    <recommendedName>
        <fullName evidence="8">Pericentrin/AKAP-450 centrosomal targeting domain-containing protein</fullName>
    </recommendedName>
</protein>
<feature type="coiled-coil region" evidence="6">
    <location>
        <begin position="570"/>
        <end position="689"/>
    </location>
</feature>
<dbReference type="Pfam" id="PF10495">
    <property type="entry name" value="PACT_coil_coil"/>
    <property type="match status" value="1"/>
</dbReference>
<organism evidence="9">
    <name type="scientific">Oikopleura dioica</name>
    <name type="common">Tunicate</name>
    <dbReference type="NCBI Taxonomy" id="34765"/>
    <lineage>
        <taxon>Eukaryota</taxon>
        <taxon>Metazoa</taxon>
        <taxon>Chordata</taxon>
        <taxon>Tunicata</taxon>
        <taxon>Appendicularia</taxon>
        <taxon>Copelata</taxon>
        <taxon>Oikopleuridae</taxon>
        <taxon>Oikopleura</taxon>
    </lineage>
</organism>
<evidence type="ECO:0000256" key="5">
    <source>
        <dbReference type="ARBA" id="ARBA00023212"/>
    </source>
</evidence>
<dbReference type="OrthoDB" id="2020852at2759"/>
<dbReference type="Proteomes" id="UP000001307">
    <property type="component" value="Unassembled WGS sequence"/>
</dbReference>
<keyword evidence="10" id="KW-1185">Reference proteome</keyword>
<dbReference type="GO" id="GO:0007165">
    <property type="term" value="P:signal transduction"/>
    <property type="evidence" value="ECO:0007669"/>
    <property type="project" value="InterPro"/>
</dbReference>
<evidence type="ECO:0000313" key="10">
    <source>
        <dbReference type="Proteomes" id="UP000001307"/>
    </source>
</evidence>
<evidence type="ECO:0000256" key="4">
    <source>
        <dbReference type="ARBA" id="ARBA00023054"/>
    </source>
</evidence>
<dbReference type="PANTHER" id="PTHR44981">
    <property type="entry name" value="PERICENTRIN-LIKE PROTEIN, ISOFORM F"/>
    <property type="match status" value="1"/>
</dbReference>
<dbReference type="InterPro" id="IPR028745">
    <property type="entry name" value="AKAP9/Pericentrin"/>
</dbReference>
<dbReference type="GO" id="GO:0060090">
    <property type="term" value="F:molecular adaptor activity"/>
    <property type="evidence" value="ECO:0007669"/>
    <property type="project" value="InterPro"/>
</dbReference>
<feature type="coiled-coil region" evidence="6">
    <location>
        <begin position="172"/>
        <end position="337"/>
    </location>
</feature>
<dbReference type="EMBL" id="FN653027">
    <property type="protein sequence ID" value="CBY07851.1"/>
    <property type="molecule type" value="Genomic_DNA"/>
</dbReference>
<accession>E4X760</accession>
<comment type="subcellular location">
    <subcellularLocation>
        <location evidence="1">Cytoplasm</location>
        <location evidence="1">Cytoskeleton</location>
        <location evidence="1">Microtubule organizing center</location>
        <location evidence="1">Centrosome</location>
    </subcellularLocation>
</comment>
<evidence type="ECO:0000256" key="1">
    <source>
        <dbReference type="ARBA" id="ARBA00004300"/>
    </source>
</evidence>
<evidence type="ECO:0000259" key="8">
    <source>
        <dbReference type="Pfam" id="PF10495"/>
    </source>
</evidence>
<proteinExistence type="predicted"/>
<feature type="region of interest" description="Disordered" evidence="7">
    <location>
        <begin position="474"/>
        <end position="493"/>
    </location>
</feature>
<gene>
    <name evidence="9" type="ORF">GSOID_T00003206001</name>
</gene>
<dbReference type="InParanoid" id="E4X760"/>
<dbReference type="GO" id="GO:0005737">
    <property type="term" value="C:cytoplasm"/>
    <property type="evidence" value="ECO:0007669"/>
    <property type="project" value="UniProtKB-ARBA"/>
</dbReference>
<keyword evidence="3" id="KW-0597">Phosphoprotein</keyword>
<dbReference type="InterPro" id="IPR019528">
    <property type="entry name" value="PACT_domain"/>
</dbReference>
<keyword evidence="4 6" id="KW-0175">Coiled coil</keyword>
<feature type="coiled-coil region" evidence="6">
    <location>
        <begin position="788"/>
        <end position="889"/>
    </location>
</feature>
<reference evidence="9" key="1">
    <citation type="journal article" date="2010" name="Science">
        <title>Plasticity of animal genome architecture unmasked by rapid evolution of a pelagic tunicate.</title>
        <authorList>
            <person name="Denoeud F."/>
            <person name="Henriet S."/>
            <person name="Mungpakdee S."/>
            <person name="Aury J.M."/>
            <person name="Da Silva C."/>
            <person name="Brinkmann H."/>
            <person name="Mikhaleva J."/>
            <person name="Olsen L.C."/>
            <person name="Jubin C."/>
            <person name="Canestro C."/>
            <person name="Bouquet J.M."/>
            <person name="Danks G."/>
            <person name="Poulain J."/>
            <person name="Campsteijn C."/>
            <person name="Adamski M."/>
            <person name="Cross I."/>
            <person name="Yadetie F."/>
            <person name="Muffato M."/>
            <person name="Louis A."/>
            <person name="Butcher S."/>
            <person name="Tsagkogeorga G."/>
            <person name="Konrad A."/>
            <person name="Singh S."/>
            <person name="Jensen M.F."/>
            <person name="Cong E.H."/>
            <person name="Eikeseth-Otteraa H."/>
            <person name="Noel B."/>
            <person name="Anthouard V."/>
            <person name="Porcel B.M."/>
            <person name="Kachouri-Lafond R."/>
            <person name="Nishino A."/>
            <person name="Ugolini M."/>
            <person name="Chourrout P."/>
            <person name="Nishida H."/>
            <person name="Aasland R."/>
            <person name="Huzurbazar S."/>
            <person name="Westhof E."/>
            <person name="Delsuc F."/>
            <person name="Lehrach H."/>
            <person name="Reinhardt R."/>
            <person name="Weissenbach J."/>
            <person name="Roy S.W."/>
            <person name="Artiguenave F."/>
            <person name="Postlethwait J.H."/>
            <person name="Manak J.R."/>
            <person name="Thompson E.M."/>
            <person name="Jaillon O."/>
            <person name="Du Pasquier L."/>
            <person name="Boudinot P."/>
            <person name="Liberles D.A."/>
            <person name="Volff J.N."/>
            <person name="Philippe H."/>
            <person name="Lenhard B."/>
            <person name="Roest Crollius H."/>
            <person name="Wincker P."/>
            <person name="Chourrout D."/>
        </authorList>
    </citation>
    <scope>NUCLEOTIDE SEQUENCE [LARGE SCALE GENOMIC DNA]</scope>
</reference>